<dbReference type="GO" id="GO:0032259">
    <property type="term" value="P:methylation"/>
    <property type="evidence" value="ECO:0007669"/>
    <property type="project" value="UniProtKB-KW"/>
</dbReference>
<feature type="compositionally biased region" description="Basic and acidic residues" evidence="4">
    <location>
        <begin position="87"/>
        <end position="98"/>
    </location>
</feature>
<dbReference type="Pfam" id="PF13649">
    <property type="entry name" value="Methyltransf_25"/>
    <property type="match status" value="1"/>
</dbReference>
<protein>
    <submittedName>
        <fullName evidence="6">EEF1A lysine methyltransferase 4</fullName>
    </submittedName>
</protein>
<dbReference type="PANTHER" id="PTHR12176">
    <property type="entry name" value="SAM-DEPENDENT METHYLTRANSFERASE SUPERFAMILY PROTEIN"/>
    <property type="match status" value="1"/>
</dbReference>
<dbReference type="Proteomes" id="UP000694419">
    <property type="component" value="Unplaced"/>
</dbReference>
<proteinExistence type="inferred from homology"/>
<dbReference type="Ensembl" id="ENSCPGT00000023647.1">
    <property type="protein sequence ID" value="ENSCPGP00000021609.1"/>
    <property type="gene ID" value="ENSCPGG00000015065.1"/>
</dbReference>
<feature type="compositionally biased region" description="Basic residues" evidence="4">
    <location>
        <begin position="27"/>
        <end position="38"/>
    </location>
</feature>
<name>A0A8C3KDI7_9CHAR</name>
<evidence type="ECO:0000256" key="3">
    <source>
        <dbReference type="ARBA" id="ARBA00022679"/>
    </source>
</evidence>
<dbReference type="SUPFAM" id="SSF53335">
    <property type="entry name" value="S-adenosyl-L-methionine-dependent methyltransferases"/>
    <property type="match status" value="1"/>
</dbReference>
<dbReference type="PANTHER" id="PTHR12176:SF80">
    <property type="entry name" value="EEF1A LYSINE METHYLTRANSFERASE 4"/>
    <property type="match status" value="1"/>
</dbReference>
<keyword evidence="2" id="KW-0489">Methyltransferase</keyword>
<sequence length="337" mass="37213">MTQRLTPPSARQRQAATSGVYPGSSSKARRCRQTRRKPAAMADPGPLPAPVPRFRPERAQGGTGSGTWGRGGTWRPVLPPPPPFPGMERRRTPADKGRYSASQNRRCRYRQRRFWEALYRQEGAEPREWLGGLSRYLPQLEPELRPGDRILVLGCGNSALSHDLHERGYPDVTSVDFSPACIAAMRARYARCPRLRWAVMDVRALAFPDAAFDVVLEKGTLDVFMAEETDPWHVSPRAAADMHRALAEVWGGGRGWTPSPFGADGGVERPVDTPLPWGCPRRRLCPPTPARATLRRGTWEAPSPFGGERPPLPPHRPLPRELDGAGCPPGGLGDPRP</sequence>
<feature type="region of interest" description="Disordered" evidence="4">
    <location>
        <begin position="286"/>
        <end position="337"/>
    </location>
</feature>
<evidence type="ECO:0000313" key="6">
    <source>
        <dbReference type="Ensembl" id="ENSCPGP00000021609.1"/>
    </source>
</evidence>
<dbReference type="InterPro" id="IPR051419">
    <property type="entry name" value="Lys/N-term_MeTrsfase_sf"/>
</dbReference>
<evidence type="ECO:0000256" key="2">
    <source>
        <dbReference type="ARBA" id="ARBA00022603"/>
    </source>
</evidence>
<organism evidence="6 7">
    <name type="scientific">Calidris pygmaea</name>
    <name type="common">Spoon-billed sandpiper</name>
    <dbReference type="NCBI Taxonomy" id="425635"/>
    <lineage>
        <taxon>Eukaryota</taxon>
        <taxon>Metazoa</taxon>
        <taxon>Chordata</taxon>
        <taxon>Craniata</taxon>
        <taxon>Vertebrata</taxon>
        <taxon>Euteleostomi</taxon>
        <taxon>Archelosauria</taxon>
        <taxon>Archosauria</taxon>
        <taxon>Dinosauria</taxon>
        <taxon>Saurischia</taxon>
        <taxon>Theropoda</taxon>
        <taxon>Coelurosauria</taxon>
        <taxon>Aves</taxon>
        <taxon>Neognathae</taxon>
        <taxon>Neoaves</taxon>
        <taxon>Charadriiformes</taxon>
        <taxon>Scolopacidae</taxon>
        <taxon>Calidris</taxon>
    </lineage>
</organism>
<dbReference type="InterPro" id="IPR041698">
    <property type="entry name" value="Methyltransf_25"/>
</dbReference>
<dbReference type="AlphaFoldDB" id="A0A8C3KDI7"/>
<dbReference type="CDD" id="cd02440">
    <property type="entry name" value="AdoMet_MTases"/>
    <property type="match status" value="1"/>
</dbReference>
<feature type="compositionally biased region" description="Polar residues" evidence="4">
    <location>
        <begin position="1"/>
        <end position="17"/>
    </location>
</feature>
<accession>A0A8C3KDI7</accession>
<feature type="domain" description="Methyltransferase" evidence="5">
    <location>
        <begin position="150"/>
        <end position="227"/>
    </location>
</feature>
<feature type="region of interest" description="Disordered" evidence="4">
    <location>
        <begin position="1"/>
        <end position="103"/>
    </location>
</feature>
<reference evidence="6" key="2">
    <citation type="submission" date="2025-09" db="UniProtKB">
        <authorList>
            <consortium name="Ensembl"/>
        </authorList>
    </citation>
    <scope>IDENTIFICATION</scope>
</reference>
<dbReference type="GO" id="GO:0008168">
    <property type="term" value="F:methyltransferase activity"/>
    <property type="evidence" value="ECO:0007669"/>
    <property type="project" value="UniProtKB-KW"/>
</dbReference>
<feature type="compositionally biased region" description="Gly residues" evidence="4">
    <location>
        <begin position="327"/>
        <end position="337"/>
    </location>
</feature>
<evidence type="ECO:0000256" key="4">
    <source>
        <dbReference type="SAM" id="MobiDB-lite"/>
    </source>
</evidence>
<reference evidence="6" key="1">
    <citation type="submission" date="2025-08" db="UniProtKB">
        <authorList>
            <consortium name="Ensembl"/>
        </authorList>
    </citation>
    <scope>IDENTIFICATION</scope>
</reference>
<evidence type="ECO:0000256" key="1">
    <source>
        <dbReference type="ARBA" id="ARBA00008361"/>
    </source>
</evidence>
<comment type="similarity">
    <text evidence="1">Belongs to the methyltransferase superfamily.</text>
</comment>
<feature type="compositionally biased region" description="Gly residues" evidence="4">
    <location>
        <begin position="61"/>
        <end position="72"/>
    </location>
</feature>
<evidence type="ECO:0000313" key="7">
    <source>
        <dbReference type="Proteomes" id="UP000694419"/>
    </source>
</evidence>
<keyword evidence="7" id="KW-1185">Reference proteome</keyword>
<dbReference type="InterPro" id="IPR029063">
    <property type="entry name" value="SAM-dependent_MTases_sf"/>
</dbReference>
<dbReference type="Gene3D" id="3.40.50.150">
    <property type="entry name" value="Vaccinia Virus protein VP39"/>
    <property type="match status" value="1"/>
</dbReference>
<evidence type="ECO:0000259" key="5">
    <source>
        <dbReference type="Pfam" id="PF13649"/>
    </source>
</evidence>
<keyword evidence="3" id="KW-0808">Transferase</keyword>